<dbReference type="InterPro" id="IPR011009">
    <property type="entry name" value="Kinase-like_dom_sf"/>
</dbReference>
<keyword evidence="7" id="KW-0067">ATP-binding</keyword>
<keyword evidence="4" id="KW-0677">Repeat</keyword>
<keyword evidence="3" id="KW-0808">Transferase</keyword>
<dbReference type="CDD" id="cd13118">
    <property type="entry name" value="POLO_box_1"/>
    <property type="match status" value="1"/>
</dbReference>
<name>A0A922MIZ1_SPOEX</name>
<dbReference type="GO" id="GO:0000776">
    <property type="term" value="C:kinetochore"/>
    <property type="evidence" value="ECO:0007669"/>
    <property type="project" value="TreeGrafter"/>
</dbReference>
<dbReference type="GO" id="GO:0005737">
    <property type="term" value="C:cytoplasm"/>
    <property type="evidence" value="ECO:0007669"/>
    <property type="project" value="TreeGrafter"/>
</dbReference>
<evidence type="ECO:0000313" key="13">
    <source>
        <dbReference type="EMBL" id="KAH9637341.1"/>
    </source>
</evidence>
<dbReference type="Pfam" id="PF00069">
    <property type="entry name" value="Pkinase"/>
    <property type="match status" value="1"/>
</dbReference>
<dbReference type="PANTHER" id="PTHR24345">
    <property type="entry name" value="SERINE/THREONINE-PROTEIN KINASE PLK"/>
    <property type="match status" value="1"/>
</dbReference>
<evidence type="ECO:0000256" key="4">
    <source>
        <dbReference type="ARBA" id="ARBA00022737"/>
    </source>
</evidence>
<dbReference type="Gene3D" id="3.30.1120.30">
    <property type="entry name" value="POLO box domain"/>
    <property type="match status" value="2"/>
</dbReference>
<dbReference type="Pfam" id="PF00659">
    <property type="entry name" value="POLO_box"/>
    <property type="match status" value="2"/>
</dbReference>
<evidence type="ECO:0000256" key="6">
    <source>
        <dbReference type="ARBA" id="ARBA00022777"/>
    </source>
</evidence>
<evidence type="ECO:0000313" key="14">
    <source>
        <dbReference type="Proteomes" id="UP000814243"/>
    </source>
</evidence>
<gene>
    <name evidence="13" type="ORF">HF086_006985</name>
</gene>
<keyword evidence="6" id="KW-0418">Kinase</keyword>
<dbReference type="InterPro" id="IPR033701">
    <property type="entry name" value="POLO_box_1"/>
</dbReference>
<feature type="domain" description="Protein kinase" evidence="11">
    <location>
        <begin position="1"/>
        <end position="174"/>
    </location>
</feature>
<reference evidence="13" key="1">
    <citation type="journal article" date="2021" name="G3 (Bethesda)">
        <title>Genome and transcriptome analysis of the beet armyworm Spodoptera exigua reveals targets for pest control. .</title>
        <authorList>
            <person name="Simon S."/>
            <person name="Breeschoten T."/>
            <person name="Jansen H.J."/>
            <person name="Dirks R.P."/>
            <person name="Schranz M.E."/>
            <person name="Ros V.I.D."/>
        </authorList>
    </citation>
    <scope>NUCLEOTIDE SEQUENCE</scope>
    <source>
        <strain evidence="13">TB_SE_WUR_2020</strain>
    </source>
</reference>
<dbReference type="InterPro" id="IPR008271">
    <property type="entry name" value="Ser/Thr_kinase_AS"/>
</dbReference>
<dbReference type="PANTHER" id="PTHR24345:SF93">
    <property type="entry name" value="SERINE_THREONINE-PROTEIN KINASE PLK1"/>
    <property type="match status" value="1"/>
</dbReference>
<evidence type="ECO:0000256" key="5">
    <source>
        <dbReference type="ARBA" id="ARBA00022741"/>
    </source>
</evidence>
<keyword evidence="5" id="KW-0547">Nucleotide-binding</keyword>
<dbReference type="InterPro" id="IPR000959">
    <property type="entry name" value="POLO_box_dom"/>
</dbReference>
<dbReference type="CDD" id="cd13117">
    <property type="entry name" value="POLO_box_2"/>
    <property type="match status" value="1"/>
</dbReference>
<dbReference type="GO" id="GO:0005634">
    <property type="term" value="C:nucleus"/>
    <property type="evidence" value="ECO:0007669"/>
    <property type="project" value="TreeGrafter"/>
</dbReference>
<dbReference type="InterPro" id="IPR036947">
    <property type="entry name" value="POLO_box_dom_sf"/>
</dbReference>
<dbReference type="PROSITE" id="PS50078">
    <property type="entry name" value="POLO_BOX"/>
    <property type="match status" value="2"/>
</dbReference>
<feature type="domain" description="POLO box" evidence="12">
    <location>
        <begin position="380"/>
        <end position="461"/>
    </location>
</feature>
<evidence type="ECO:0000256" key="7">
    <source>
        <dbReference type="ARBA" id="ARBA00022840"/>
    </source>
</evidence>
<evidence type="ECO:0000259" key="12">
    <source>
        <dbReference type="PROSITE" id="PS50078"/>
    </source>
</evidence>
<dbReference type="InterPro" id="IPR033695">
    <property type="entry name" value="POLO_box_2"/>
</dbReference>
<dbReference type="SUPFAM" id="SSF82615">
    <property type="entry name" value="Polo-box domain"/>
    <property type="match status" value="2"/>
</dbReference>
<comment type="catalytic activity">
    <reaction evidence="9">
        <text>L-seryl-[protein] + ATP = O-phospho-L-seryl-[protein] + ADP + H(+)</text>
        <dbReference type="Rhea" id="RHEA:17989"/>
        <dbReference type="Rhea" id="RHEA-COMP:9863"/>
        <dbReference type="Rhea" id="RHEA-COMP:11604"/>
        <dbReference type="ChEBI" id="CHEBI:15378"/>
        <dbReference type="ChEBI" id="CHEBI:29999"/>
        <dbReference type="ChEBI" id="CHEBI:30616"/>
        <dbReference type="ChEBI" id="CHEBI:83421"/>
        <dbReference type="ChEBI" id="CHEBI:456216"/>
        <dbReference type="EC" id="2.7.11.21"/>
    </reaction>
</comment>
<dbReference type="PROSITE" id="PS00108">
    <property type="entry name" value="PROTEIN_KINASE_ST"/>
    <property type="match status" value="1"/>
</dbReference>
<dbReference type="SMART" id="SM00220">
    <property type="entry name" value="S_TKc"/>
    <property type="match status" value="1"/>
</dbReference>
<dbReference type="Gene3D" id="1.10.510.10">
    <property type="entry name" value="Transferase(Phosphotransferase) domain 1"/>
    <property type="match status" value="1"/>
</dbReference>
<comment type="catalytic activity">
    <reaction evidence="8">
        <text>L-threonyl-[protein] + ATP = O-phospho-L-threonyl-[protein] + ADP + H(+)</text>
        <dbReference type="Rhea" id="RHEA:46608"/>
        <dbReference type="Rhea" id="RHEA-COMP:11060"/>
        <dbReference type="Rhea" id="RHEA-COMP:11605"/>
        <dbReference type="ChEBI" id="CHEBI:15378"/>
        <dbReference type="ChEBI" id="CHEBI:30013"/>
        <dbReference type="ChEBI" id="CHEBI:30616"/>
        <dbReference type="ChEBI" id="CHEBI:61977"/>
        <dbReference type="ChEBI" id="CHEBI:456216"/>
        <dbReference type="EC" id="2.7.11.21"/>
    </reaction>
</comment>
<feature type="domain" description="POLO box" evidence="12">
    <location>
        <begin position="282"/>
        <end position="358"/>
    </location>
</feature>
<dbReference type="PROSITE" id="PS50011">
    <property type="entry name" value="PROTEIN_KINASE_DOM"/>
    <property type="match status" value="1"/>
</dbReference>
<dbReference type="InterPro" id="IPR000719">
    <property type="entry name" value="Prot_kinase_dom"/>
</dbReference>
<evidence type="ECO:0000256" key="9">
    <source>
        <dbReference type="ARBA" id="ARBA00048347"/>
    </source>
</evidence>
<protein>
    <recommendedName>
        <fullName evidence="1">polo kinase</fullName>
        <ecNumber evidence="1">2.7.11.21</ecNumber>
    </recommendedName>
</protein>
<feature type="region of interest" description="Disordered" evidence="10">
    <location>
        <begin position="211"/>
        <end position="232"/>
    </location>
</feature>
<dbReference type="GO" id="GO:0004674">
    <property type="term" value="F:protein serine/threonine kinase activity"/>
    <property type="evidence" value="ECO:0007669"/>
    <property type="project" value="UniProtKB-KW"/>
</dbReference>
<dbReference type="GO" id="GO:0000922">
    <property type="term" value="C:spindle pole"/>
    <property type="evidence" value="ECO:0007669"/>
    <property type="project" value="TreeGrafter"/>
</dbReference>
<dbReference type="AlphaFoldDB" id="A0A922MIZ1"/>
<sequence>MCKCRSMLELHIRRNTITVPESRYFIHQIFLGVRYLHSKRIIHRDLKPGNIFLDHDLQVKIGDFGLATRFNYDDDRRQRYCGTPNYMAPEILTLEGHSYKADIWSLGCIMYTLLVGKPPFDASTVEGIYSRIKHCDYTIPSSLHQHAASLISLQLQLSPRRRPSVDKLLKHEFLICGNKPTSLPLSCLYTAPRTDHLGWFTTYLLPPRESSASANAVEEAPKNEPTQAETPGVEPIKTQEQNINEIRCLLTLLLGEDFKKLKYRYDSLPDELSDPEAHPLVWVSRWVEDSNGFGYHLCDDNIGVLFPDNTKLIIMANGLNVHYVDQQDHESYMTITQYPQELEEKMEKLIYFKKYMTDNLKTTADTDPVKESDAMARLPYVRQVFKTPQAIFIYLNNGTLQLNFNTHTKLIICPKMKAVTQMDMGRIFRTFRLGTIDEHGCDLKLFCNLKYALEQLIGGLA</sequence>
<proteinExistence type="predicted"/>
<organism evidence="13 14">
    <name type="scientific">Spodoptera exigua</name>
    <name type="common">Beet armyworm</name>
    <name type="synonym">Noctua fulgens</name>
    <dbReference type="NCBI Taxonomy" id="7107"/>
    <lineage>
        <taxon>Eukaryota</taxon>
        <taxon>Metazoa</taxon>
        <taxon>Ecdysozoa</taxon>
        <taxon>Arthropoda</taxon>
        <taxon>Hexapoda</taxon>
        <taxon>Insecta</taxon>
        <taxon>Pterygota</taxon>
        <taxon>Neoptera</taxon>
        <taxon>Endopterygota</taxon>
        <taxon>Lepidoptera</taxon>
        <taxon>Glossata</taxon>
        <taxon>Ditrysia</taxon>
        <taxon>Noctuoidea</taxon>
        <taxon>Noctuidae</taxon>
        <taxon>Amphipyrinae</taxon>
        <taxon>Spodoptera</taxon>
    </lineage>
</organism>
<dbReference type="EC" id="2.7.11.21" evidence="1"/>
<evidence type="ECO:0000256" key="1">
    <source>
        <dbReference type="ARBA" id="ARBA00012424"/>
    </source>
</evidence>
<dbReference type="GO" id="GO:0007052">
    <property type="term" value="P:mitotic spindle organization"/>
    <property type="evidence" value="ECO:0007669"/>
    <property type="project" value="TreeGrafter"/>
</dbReference>
<dbReference type="EMBL" id="JACEFF010000448">
    <property type="protein sequence ID" value="KAH9637341.1"/>
    <property type="molecule type" value="Genomic_DNA"/>
</dbReference>
<accession>A0A922MIZ1</accession>
<evidence type="ECO:0000256" key="8">
    <source>
        <dbReference type="ARBA" id="ARBA00047802"/>
    </source>
</evidence>
<dbReference type="Proteomes" id="UP000814243">
    <property type="component" value="Unassembled WGS sequence"/>
</dbReference>
<evidence type="ECO:0000259" key="11">
    <source>
        <dbReference type="PROSITE" id="PS50011"/>
    </source>
</evidence>
<evidence type="ECO:0000256" key="10">
    <source>
        <dbReference type="SAM" id="MobiDB-lite"/>
    </source>
</evidence>
<dbReference type="GO" id="GO:0005813">
    <property type="term" value="C:centrosome"/>
    <property type="evidence" value="ECO:0007669"/>
    <property type="project" value="TreeGrafter"/>
</dbReference>
<keyword evidence="2" id="KW-0723">Serine/threonine-protein kinase</keyword>
<dbReference type="SUPFAM" id="SSF56112">
    <property type="entry name" value="Protein kinase-like (PK-like)"/>
    <property type="match status" value="1"/>
</dbReference>
<evidence type="ECO:0000256" key="2">
    <source>
        <dbReference type="ARBA" id="ARBA00022527"/>
    </source>
</evidence>
<evidence type="ECO:0000256" key="3">
    <source>
        <dbReference type="ARBA" id="ARBA00022679"/>
    </source>
</evidence>
<dbReference type="GO" id="GO:0005524">
    <property type="term" value="F:ATP binding"/>
    <property type="evidence" value="ECO:0007669"/>
    <property type="project" value="UniProtKB-KW"/>
</dbReference>
<comment type="caution">
    <text evidence="13">The sequence shown here is derived from an EMBL/GenBank/DDBJ whole genome shotgun (WGS) entry which is preliminary data.</text>
</comment>